<dbReference type="InterPro" id="IPR009057">
    <property type="entry name" value="Homeodomain-like_sf"/>
</dbReference>
<feature type="domain" description="SIS" evidence="5">
    <location>
        <begin position="111"/>
        <end position="251"/>
    </location>
</feature>
<evidence type="ECO:0000259" key="4">
    <source>
        <dbReference type="PROSITE" id="PS51071"/>
    </source>
</evidence>
<dbReference type="PROSITE" id="PS51071">
    <property type="entry name" value="HTH_RPIR"/>
    <property type="match status" value="1"/>
</dbReference>
<dbReference type="EMBL" id="PIOD01000005">
    <property type="protein sequence ID" value="RDW20605.1"/>
    <property type="molecule type" value="Genomic_DNA"/>
</dbReference>
<reference evidence="7" key="1">
    <citation type="submission" date="2017-11" db="EMBL/GenBank/DDBJ databases">
        <authorList>
            <person name="Zhu W."/>
        </authorList>
    </citation>
    <scope>NUCLEOTIDE SEQUENCE [LARGE SCALE GENOMIC DNA]</scope>
    <source>
        <strain evidence="7">CAU 1051</strain>
    </source>
</reference>
<dbReference type="Proteomes" id="UP000256520">
    <property type="component" value="Unassembled WGS sequence"/>
</dbReference>
<evidence type="ECO:0000259" key="5">
    <source>
        <dbReference type="PROSITE" id="PS51464"/>
    </source>
</evidence>
<evidence type="ECO:0000256" key="2">
    <source>
        <dbReference type="ARBA" id="ARBA00023125"/>
    </source>
</evidence>
<dbReference type="GO" id="GO:0097367">
    <property type="term" value="F:carbohydrate derivative binding"/>
    <property type="evidence" value="ECO:0007669"/>
    <property type="project" value="InterPro"/>
</dbReference>
<dbReference type="SUPFAM" id="SSF53697">
    <property type="entry name" value="SIS domain"/>
    <property type="match status" value="1"/>
</dbReference>
<dbReference type="Pfam" id="PF01380">
    <property type="entry name" value="SIS"/>
    <property type="match status" value="1"/>
</dbReference>
<comment type="caution">
    <text evidence="6">The sequence shown here is derived from an EMBL/GenBank/DDBJ whole genome shotgun (WGS) entry which is preliminary data.</text>
</comment>
<organism evidence="6 7">
    <name type="scientific">Oceanobacillus chungangensis</name>
    <dbReference type="NCBI Taxonomy" id="1229152"/>
    <lineage>
        <taxon>Bacteria</taxon>
        <taxon>Bacillati</taxon>
        <taxon>Bacillota</taxon>
        <taxon>Bacilli</taxon>
        <taxon>Bacillales</taxon>
        <taxon>Bacillaceae</taxon>
        <taxon>Oceanobacillus</taxon>
    </lineage>
</organism>
<dbReference type="CDD" id="cd05013">
    <property type="entry name" value="SIS_RpiR"/>
    <property type="match status" value="1"/>
</dbReference>
<gene>
    <name evidence="6" type="ORF">CWR45_05050</name>
</gene>
<dbReference type="RefSeq" id="WP_115748717.1">
    <property type="nucleotide sequence ID" value="NZ_PIOD01000005.1"/>
</dbReference>
<keyword evidence="7" id="KW-1185">Reference proteome</keyword>
<evidence type="ECO:0000256" key="1">
    <source>
        <dbReference type="ARBA" id="ARBA00023015"/>
    </source>
</evidence>
<dbReference type="InterPro" id="IPR036388">
    <property type="entry name" value="WH-like_DNA-bd_sf"/>
</dbReference>
<dbReference type="PANTHER" id="PTHR30514:SF21">
    <property type="entry name" value="RPIR-FAMILY TRANSCRIPTIONAL REGULATOR"/>
    <property type="match status" value="1"/>
</dbReference>
<dbReference type="Pfam" id="PF01418">
    <property type="entry name" value="HTH_6"/>
    <property type="match status" value="1"/>
</dbReference>
<dbReference type="GO" id="GO:0003700">
    <property type="term" value="F:DNA-binding transcription factor activity"/>
    <property type="evidence" value="ECO:0007669"/>
    <property type="project" value="InterPro"/>
</dbReference>
<keyword evidence="2" id="KW-0238">DNA-binding</keyword>
<sequence length="266" mass="30253">MNFENRIQKYNSLLTGNDHKIISYLNANKHTVIDKTIVDLAEEIQVSPASITRFCQKVDFDSFQQMKYSLVKNNSMEQNKTGESFEIIYNYYETILKSTQQFITEEQTSRIVEQMKDANNILFCGVGNSGLIANEFNSRIERMGISSKSTTDPHGMLMKSALLKKDDLLICFSNSGQTKCVIDSARLAKDNQAGTIIVTNYHDTELTALADEIVLISSYKYIDDEKFINTQIPGLFLLDLLTYKLLSNEDLMKSRKKTLKAINLYG</sequence>
<dbReference type="InterPro" id="IPR001347">
    <property type="entry name" value="SIS_dom"/>
</dbReference>
<dbReference type="InterPro" id="IPR047640">
    <property type="entry name" value="RpiR-like"/>
</dbReference>
<keyword evidence="3" id="KW-0804">Transcription</keyword>
<dbReference type="Gene3D" id="1.10.10.10">
    <property type="entry name" value="Winged helix-like DNA-binding domain superfamily/Winged helix DNA-binding domain"/>
    <property type="match status" value="1"/>
</dbReference>
<dbReference type="InterPro" id="IPR000281">
    <property type="entry name" value="HTH_RpiR"/>
</dbReference>
<dbReference type="PANTHER" id="PTHR30514">
    <property type="entry name" value="GLUCOKINASE"/>
    <property type="match status" value="1"/>
</dbReference>
<evidence type="ECO:0000256" key="3">
    <source>
        <dbReference type="ARBA" id="ARBA00023163"/>
    </source>
</evidence>
<dbReference type="AlphaFoldDB" id="A0A3D8Q0T8"/>
<proteinExistence type="predicted"/>
<evidence type="ECO:0008006" key="8">
    <source>
        <dbReference type="Google" id="ProtNLM"/>
    </source>
</evidence>
<dbReference type="SUPFAM" id="SSF46689">
    <property type="entry name" value="Homeodomain-like"/>
    <property type="match status" value="1"/>
</dbReference>
<evidence type="ECO:0000313" key="6">
    <source>
        <dbReference type="EMBL" id="RDW20605.1"/>
    </source>
</evidence>
<dbReference type="InterPro" id="IPR046348">
    <property type="entry name" value="SIS_dom_sf"/>
</dbReference>
<name>A0A3D8Q0T8_9BACI</name>
<accession>A0A3D8Q0T8</accession>
<dbReference type="PROSITE" id="PS51464">
    <property type="entry name" value="SIS"/>
    <property type="match status" value="1"/>
</dbReference>
<evidence type="ECO:0000313" key="7">
    <source>
        <dbReference type="Proteomes" id="UP000256520"/>
    </source>
</evidence>
<dbReference type="GO" id="GO:0003677">
    <property type="term" value="F:DNA binding"/>
    <property type="evidence" value="ECO:0007669"/>
    <property type="project" value="UniProtKB-KW"/>
</dbReference>
<dbReference type="InterPro" id="IPR035472">
    <property type="entry name" value="RpiR-like_SIS"/>
</dbReference>
<dbReference type="OrthoDB" id="1648815at2"/>
<dbReference type="GO" id="GO:1901135">
    <property type="term" value="P:carbohydrate derivative metabolic process"/>
    <property type="evidence" value="ECO:0007669"/>
    <property type="project" value="InterPro"/>
</dbReference>
<feature type="domain" description="HTH rpiR-type" evidence="4">
    <location>
        <begin position="1"/>
        <end position="77"/>
    </location>
</feature>
<keyword evidence="1" id="KW-0805">Transcription regulation</keyword>
<protein>
    <recommendedName>
        <fullName evidence="8">MurR/RpiR family transcriptional regulator</fullName>
    </recommendedName>
</protein>
<dbReference type="Gene3D" id="3.40.50.10490">
    <property type="entry name" value="Glucose-6-phosphate isomerase like protein, domain 1"/>
    <property type="match status" value="1"/>
</dbReference>